<dbReference type="EMBL" id="CM042885">
    <property type="protein sequence ID" value="KAI4364898.1"/>
    <property type="molecule type" value="Genomic_DNA"/>
</dbReference>
<comment type="caution">
    <text evidence="1">The sequence shown here is derived from an EMBL/GenBank/DDBJ whole genome shotgun (WGS) entry which is preliminary data.</text>
</comment>
<reference evidence="2" key="1">
    <citation type="journal article" date="2023" name="Front. Plant Sci.">
        <title>Chromosomal-level genome assembly of Melastoma candidum provides insights into trichome evolution.</title>
        <authorList>
            <person name="Zhong Y."/>
            <person name="Wu W."/>
            <person name="Sun C."/>
            <person name="Zou P."/>
            <person name="Liu Y."/>
            <person name="Dai S."/>
            <person name="Zhou R."/>
        </authorList>
    </citation>
    <scope>NUCLEOTIDE SEQUENCE [LARGE SCALE GENOMIC DNA]</scope>
</reference>
<sequence length="513" mass="57020">MSITMVKFARATGDLQTLSDVDLKLIALTYTLEAQIHGTKHLKDCSPPVNVVHKKRLPENDMPGWGNNVSNLAEWEALQNEVEDRSNVNTRILPLKDLSMNVVANVDNSRDGSMDAKGGVSSEVHKSVDDDSQKFRRQPLKKNEINVDGKKMVADGIDASQGEFGDDAGDWMPAVSRSIHRRYLRRKARREYYAALSEKGHDQDGDLDGSEDPDAIKGVEGDALHQDYDGPFTDRISEGKEMMHEANGEGAISSIFKQMRLEEDSMCAIEEESNNVVMESGVCNDLEAAGDEIGIVGEELSRSDISSQNCGDESLLDDQSSEQSWMLRSLSESSVACITSDFAMQNVILQIGLRLLAPGGKQIRQLHRWILKCHACYTVTAEIGRIFCPKCGNGGTLRKVAVTINENGIVMAAQRPRVSLRGTKFSLPLPQGGRDAISKNLILREDQLPSKYLKPKTKKSNKQDDDFFTPDNVFCYHNTDKGSLFQPPVRKALAVFSGKRNPNDNHYCRMRRK</sequence>
<organism evidence="1 2">
    <name type="scientific">Melastoma candidum</name>
    <dbReference type="NCBI Taxonomy" id="119954"/>
    <lineage>
        <taxon>Eukaryota</taxon>
        <taxon>Viridiplantae</taxon>
        <taxon>Streptophyta</taxon>
        <taxon>Embryophyta</taxon>
        <taxon>Tracheophyta</taxon>
        <taxon>Spermatophyta</taxon>
        <taxon>Magnoliopsida</taxon>
        <taxon>eudicotyledons</taxon>
        <taxon>Gunneridae</taxon>
        <taxon>Pentapetalae</taxon>
        <taxon>rosids</taxon>
        <taxon>malvids</taxon>
        <taxon>Myrtales</taxon>
        <taxon>Melastomataceae</taxon>
        <taxon>Melastomatoideae</taxon>
        <taxon>Melastomateae</taxon>
        <taxon>Melastoma</taxon>
    </lineage>
</organism>
<keyword evidence="2" id="KW-1185">Reference proteome</keyword>
<accession>A0ACB9QMK6</accession>
<proteinExistence type="predicted"/>
<evidence type="ECO:0000313" key="1">
    <source>
        <dbReference type="EMBL" id="KAI4364898.1"/>
    </source>
</evidence>
<gene>
    <name evidence="1" type="ORF">MLD38_020929</name>
</gene>
<dbReference type="Proteomes" id="UP001057402">
    <property type="component" value="Chromosome 6"/>
</dbReference>
<protein>
    <submittedName>
        <fullName evidence="1">Uncharacterized protein</fullName>
    </submittedName>
</protein>
<name>A0ACB9QMK6_9MYRT</name>
<evidence type="ECO:0000313" key="2">
    <source>
        <dbReference type="Proteomes" id="UP001057402"/>
    </source>
</evidence>